<dbReference type="GO" id="GO:0000139">
    <property type="term" value="C:Golgi membrane"/>
    <property type="evidence" value="ECO:0007669"/>
    <property type="project" value="UniProtKB-SubCell"/>
</dbReference>
<keyword evidence="11" id="KW-0472">Membrane</keyword>
<dbReference type="GeneTree" id="ENSGT00940000160964"/>
<dbReference type="GO" id="GO:0008499">
    <property type="term" value="F:N-acetyl-beta-D-glucosaminide beta-(1,3)-galactosyltransferase activity"/>
    <property type="evidence" value="ECO:0007669"/>
    <property type="project" value="TreeGrafter"/>
</dbReference>
<reference evidence="16" key="3">
    <citation type="journal article" date="2014" name="Nature">
        <title>Elephant shark genome provides unique insights into gnathostome evolution.</title>
        <authorList>
            <consortium name="International Elephant Shark Genome Sequencing Consortium"/>
            <person name="Venkatesh B."/>
            <person name="Lee A.P."/>
            <person name="Ravi V."/>
            <person name="Maurya A.K."/>
            <person name="Lian M.M."/>
            <person name="Swann J.B."/>
            <person name="Ohta Y."/>
            <person name="Flajnik M.F."/>
            <person name="Sutoh Y."/>
            <person name="Kasahara M."/>
            <person name="Hoon S."/>
            <person name="Gangu V."/>
            <person name="Roy S.W."/>
            <person name="Irimia M."/>
            <person name="Korzh V."/>
            <person name="Kondrychyn I."/>
            <person name="Lim Z.W."/>
            <person name="Tay B.H."/>
            <person name="Tohari S."/>
            <person name="Kong K.W."/>
            <person name="Ho S."/>
            <person name="Lorente-Galdos B."/>
            <person name="Quilez J."/>
            <person name="Marques-Bonet T."/>
            <person name="Raney B.J."/>
            <person name="Ingham P.W."/>
            <person name="Tay A."/>
            <person name="Hillier L.W."/>
            <person name="Minx P."/>
            <person name="Boehm T."/>
            <person name="Wilson R.K."/>
            <person name="Brenner S."/>
            <person name="Warren W.C."/>
        </authorList>
    </citation>
    <scope>NUCLEOTIDE SEQUENCE [LARGE SCALE GENOMIC DNA]</scope>
</reference>
<keyword evidence="4 14" id="KW-0328">Glycosyltransferase</keyword>
<dbReference type="Ensembl" id="ENSCMIT00000043785.1">
    <property type="protein sequence ID" value="ENSCMIP00000043163.1"/>
    <property type="gene ID" value="ENSCMIG00000017911.1"/>
</dbReference>
<evidence type="ECO:0000256" key="3">
    <source>
        <dbReference type="ARBA" id="ARBA00008661"/>
    </source>
</evidence>
<comment type="catalytic activity">
    <reaction evidence="13">
        <text>a globoside Gb4Cer (d18:1(4E)) + UDP-alpha-D-galactose = a globoside GalGb4Cer (d18:1(4E)) + UDP + H(+)</text>
        <dbReference type="Rhea" id="RHEA:41996"/>
        <dbReference type="ChEBI" id="CHEBI:15378"/>
        <dbReference type="ChEBI" id="CHEBI:18259"/>
        <dbReference type="ChEBI" id="CHEBI:58223"/>
        <dbReference type="ChEBI" id="CHEBI:62571"/>
        <dbReference type="ChEBI" id="CHEBI:66914"/>
    </reaction>
    <physiologicalReaction direction="left-to-right" evidence="13">
        <dbReference type="Rhea" id="RHEA:41997"/>
    </physiologicalReaction>
</comment>
<keyword evidence="7" id="KW-0735">Signal-anchor</keyword>
<evidence type="ECO:0000256" key="6">
    <source>
        <dbReference type="ARBA" id="ARBA00022692"/>
    </source>
</evidence>
<accession>A0A4W3JY60</accession>
<gene>
    <name evidence="15" type="primary">LOC103179992</name>
</gene>
<dbReference type="GO" id="GO:0006493">
    <property type="term" value="P:protein O-linked glycosylation"/>
    <property type="evidence" value="ECO:0007669"/>
    <property type="project" value="TreeGrafter"/>
</dbReference>
<evidence type="ECO:0000256" key="9">
    <source>
        <dbReference type="ARBA" id="ARBA00023034"/>
    </source>
</evidence>
<evidence type="ECO:0000256" key="5">
    <source>
        <dbReference type="ARBA" id="ARBA00022679"/>
    </source>
</evidence>
<keyword evidence="6" id="KW-0812">Transmembrane</keyword>
<proteinExistence type="inferred from homology"/>
<dbReference type="EC" id="2.4.1.-" evidence="14"/>
<keyword evidence="12" id="KW-0325">Glycoprotein</keyword>
<dbReference type="STRING" id="7868.ENSCMIP00000043163"/>
<evidence type="ECO:0000313" key="15">
    <source>
        <dbReference type="Ensembl" id="ENSCMIP00000043163.1"/>
    </source>
</evidence>
<dbReference type="GO" id="GO:0005783">
    <property type="term" value="C:endoplasmic reticulum"/>
    <property type="evidence" value="ECO:0007669"/>
    <property type="project" value="TreeGrafter"/>
</dbReference>
<evidence type="ECO:0000256" key="14">
    <source>
        <dbReference type="RuleBase" id="RU363063"/>
    </source>
</evidence>
<evidence type="ECO:0000256" key="10">
    <source>
        <dbReference type="ARBA" id="ARBA00023098"/>
    </source>
</evidence>
<evidence type="ECO:0000313" key="16">
    <source>
        <dbReference type="Proteomes" id="UP000314986"/>
    </source>
</evidence>
<keyword evidence="10" id="KW-0443">Lipid metabolism</keyword>
<comment type="subcellular location">
    <subcellularLocation>
        <location evidence="1 14">Golgi apparatus membrane</location>
        <topology evidence="1 14">Single-pass type II membrane protein</topology>
    </subcellularLocation>
</comment>
<dbReference type="InterPro" id="IPR002659">
    <property type="entry name" value="Glyco_trans_31"/>
</dbReference>
<dbReference type="InterPro" id="IPR029044">
    <property type="entry name" value="Nucleotide-diphossugar_trans"/>
</dbReference>
<protein>
    <recommendedName>
        <fullName evidence="14">Hexosyltransferase</fullName>
        <ecNumber evidence="14">2.4.1.-</ecNumber>
    </recommendedName>
</protein>
<dbReference type="Proteomes" id="UP000314986">
    <property type="component" value="Unassembled WGS sequence"/>
</dbReference>
<evidence type="ECO:0000256" key="8">
    <source>
        <dbReference type="ARBA" id="ARBA00022989"/>
    </source>
</evidence>
<keyword evidence="9 14" id="KW-0333">Golgi apparatus</keyword>
<dbReference type="OrthoDB" id="2139606at2759"/>
<evidence type="ECO:0000256" key="2">
    <source>
        <dbReference type="ARBA" id="ARBA00004922"/>
    </source>
</evidence>
<name>A0A4W3JY60_CALMI</name>
<dbReference type="FunCoup" id="A0A4W3JY60">
    <property type="interactions" value="14"/>
</dbReference>
<dbReference type="AlphaFoldDB" id="A0A4W3JY60"/>
<reference evidence="15" key="5">
    <citation type="submission" date="2025-09" db="UniProtKB">
        <authorList>
            <consortium name="Ensembl"/>
        </authorList>
    </citation>
    <scope>IDENTIFICATION</scope>
</reference>
<reference evidence="15" key="4">
    <citation type="submission" date="2025-08" db="UniProtKB">
        <authorList>
            <consortium name="Ensembl"/>
        </authorList>
    </citation>
    <scope>IDENTIFICATION</scope>
</reference>
<dbReference type="PANTHER" id="PTHR11214">
    <property type="entry name" value="BETA-1,3-N-ACETYLGLUCOSAMINYLTRANSFERASE"/>
    <property type="match status" value="1"/>
</dbReference>
<sequence length="318" mass="37322">MIQHMNHHIMAILSAFHRRKKRSLLGVLALFLFCLLYRYERQTHTEYKQDGFLLVPDSRCNVNPPFLVILVTSAINKNEARAAIRQTWGKETTIGNNRIVTYFLLGYSAHYQQQLLNESLQHNDIIQQNFTDSYYNLTTKVLMGMEWVTRICPSSSFVMKTDTDMFVNTYYLQELLATKNRSDFFTGDVRFNRRPIRSVNNKWYISKRDYPHPTYPPFCSGTGYVFSADIAKKVWEVSAQVPKFKLEDIFIALCLAKLKVVPVEMHSVKTFYASKVKFSICRYRKLVTSHGMRPLEIQISWEAMMNSPREECPEERKY</sequence>
<dbReference type="GO" id="GO:0006629">
    <property type="term" value="P:lipid metabolic process"/>
    <property type="evidence" value="ECO:0007669"/>
    <property type="project" value="UniProtKB-KW"/>
</dbReference>
<evidence type="ECO:0000256" key="11">
    <source>
        <dbReference type="ARBA" id="ARBA00023136"/>
    </source>
</evidence>
<dbReference type="Pfam" id="PF01762">
    <property type="entry name" value="Galactosyl_T"/>
    <property type="match status" value="1"/>
</dbReference>
<evidence type="ECO:0000256" key="4">
    <source>
        <dbReference type="ARBA" id="ARBA00022676"/>
    </source>
</evidence>
<keyword evidence="8" id="KW-1133">Transmembrane helix</keyword>
<keyword evidence="5" id="KW-0808">Transferase</keyword>
<comment type="similarity">
    <text evidence="3 14">Belongs to the glycosyltransferase 31 family.</text>
</comment>
<reference evidence="16" key="2">
    <citation type="journal article" date="2007" name="PLoS Biol.">
        <title>Survey sequencing and comparative analysis of the elephant shark (Callorhinchus milii) genome.</title>
        <authorList>
            <person name="Venkatesh B."/>
            <person name="Kirkness E.F."/>
            <person name="Loh Y.H."/>
            <person name="Halpern A.L."/>
            <person name="Lee A.P."/>
            <person name="Johnson J."/>
            <person name="Dandona N."/>
            <person name="Viswanathan L.D."/>
            <person name="Tay A."/>
            <person name="Venter J.C."/>
            <person name="Strausberg R.L."/>
            <person name="Brenner S."/>
        </authorList>
    </citation>
    <scope>NUCLEOTIDE SEQUENCE [LARGE SCALE GENOMIC DNA]</scope>
</reference>
<dbReference type="Gene3D" id="3.90.550.50">
    <property type="match status" value="1"/>
</dbReference>
<dbReference type="PANTHER" id="PTHR11214:SF265">
    <property type="entry name" value="BETA-1,3-GALACTOSYLTRANSFERASE 5"/>
    <property type="match status" value="1"/>
</dbReference>
<dbReference type="InParanoid" id="A0A4W3JY60"/>
<evidence type="ECO:0000256" key="12">
    <source>
        <dbReference type="ARBA" id="ARBA00023180"/>
    </source>
</evidence>
<organism evidence="15 16">
    <name type="scientific">Callorhinchus milii</name>
    <name type="common">Ghost shark</name>
    <dbReference type="NCBI Taxonomy" id="7868"/>
    <lineage>
        <taxon>Eukaryota</taxon>
        <taxon>Metazoa</taxon>
        <taxon>Chordata</taxon>
        <taxon>Craniata</taxon>
        <taxon>Vertebrata</taxon>
        <taxon>Chondrichthyes</taxon>
        <taxon>Holocephali</taxon>
        <taxon>Chimaeriformes</taxon>
        <taxon>Callorhinchidae</taxon>
        <taxon>Callorhinchus</taxon>
    </lineage>
</organism>
<dbReference type="FunFam" id="3.90.550.50:FF:000001">
    <property type="entry name" value="Hexosyltransferase"/>
    <property type="match status" value="1"/>
</dbReference>
<evidence type="ECO:0000256" key="7">
    <source>
        <dbReference type="ARBA" id="ARBA00022968"/>
    </source>
</evidence>
<reference evidence="16" key="1">
    <citation type="journal article" date="2006" name="Science">
        <title>Ancient noncoding elements conserved in the human genome.</title>
        <authorList>
            <person name="Venkatesh B."/>
            <person name="Kirkness E.F."/>
            <person name="Loh Y.H."/>
            <person name="Halpern A.L."/>
            <person name="Lee A.P."/>
            <person name="Johnson J."/>
            <person name="Dandona N."/>
            <person name="Viswanathan L.D."/>
            <person name="Tay A."/>
            <person name="Venter J.C."/>
            <person name="Strausberg R.L."/>
            <person name="Brenner S."/>
        </authorList>
    </citation>
    <scope>NUCLEOTIDE SEQUENCE [LARGE SCALE GENOMIC DNA]</scope>
</reference>
<dbReference type="GeneID" id="103179992"/>
<evidence type="ECO:0000256" key="13">
    <source>
        <dbReference type="ARBA" id="ARBA00048834"/>
    </source>
</evidence>
<comment type="pathway">
    <text evidence="2">Protein modification; protein glycosylation.</text>
</comment>
<dbReference type="OMA" id="NERCAYG"/>
<dbReference type="SUPFAM" id="SSF53448">
    <property type="entry name" value="Nucleotide-diphospho-sugar transferases"/>
    <property type="match status" value="1"/>
</dbReference>
<evidence type="ECO:0000256" key="1">
    <source>
        <dbReference type="ARBA" id="ARBA00004323"/>
    </source>
</evidence>
<keyword evidence="16" id="KW-1185">Reference proteome</keyword>